<reference evidence="3" key="1">
    <citation type="submission" date="2016-10" db="EMBL/GenBank/DDBJ databases">
        <authorList>
            <person name="Varghese N."/>
            <person name="Submissions S."/>
        </authorList>
    </citation>
    <scope>NUCLEOTIDE SEQUENCE [LARGE SCALE GENOMIC DNA]</scope>
    <source>
        <strain evidence="3">DSM 44544</strain>
    </source>
</reference>
<proteinExistence type="predicted"/>
<protein>
    <recommendedName>
        <fullName evidence="4">DUF3558 domain-containing protein</fullName>
    </recommendedName>
</protein>
<dbReference type="STRING" id="208445.SAMN04489727_4958"/>
<accession>A0A1H4V3K0</accession>
<evidence type="ECO:0008006" key="4">
    <source>
        <dbReference type="Google" id="ProtNLM"/>
    </source>
</evidence>
<organism evidence="2 3">
    <name type="scientific">Amycolatopsis tolypomycina</name>
    <dbReference type="NCBI Taxonomy" id="208445"/>
    <lineage>
        <taxon>Bacteria</taxon>
        <taxon>Bacillati</taxon>
        <taxon>Actinomycetota</taxon>
        <taxon>Actinomycetes</taxon>
        <taxon>Pseudonocardiales</taxon>
        <taxon>Pseudonocardiaceae</taxon>
        <taxon>Amycolatopsis</taxon>
    </lineage>
</organism>
<evidence type="ECO:0000313" key="3">
    <source>
        <dbReference type="Proteomes" id="UP000199622"/>
    </source>
</evidence>
<gene>
    <name evidence="2" type="ORF">SAMN04489727_4958</name>
</gene>
<dbReference type="EMBL" id="FNSO01000004">
    <property type="protein sequence ID" value="SEC75485.1"/>
    <property type="molecule type" value="Genomic_DNA"/>
</dbReference>
<dbReference type="Pfam" id="PF12079">
    <property type="entry name" value="DUF3558"/>
    <property type="match status" value="1"/>
</dbReference>
<feature type="region of interest" description="Disordered" evidence="1">
    <location>
        <begin position="1"/>
        <end position="37"/>
    </location>
</feature>
<evidence type="ECO:0000313" key="2">
    <source>
        <dbReference type="EMBL" id="SEC75485.1"/>
    </source>
</evidence>
<evidence type="ECO:0000256" key="1">
    <source>
        <dbReference type="SAM" id="MobiDB-lite"/>
    </source>
</evidence>
<dbReference type="AlphaFoldDB" id="A0A1H4V3K0"/>
<keyword evidence="3" id="KW-1185">Reference proteome</keyword>
<dbReference type="InterPro" id="IPR024520">
    <property type="entry name" value="DUF3558"/>
</dbReference>
<name>A0A1H4V3K0_9PSEU</name>
<dbReference type="Proteomes" id="UP000199622">
    <property type="component" value="Unassembled WGS sequence"/>
</dbReference>
<sequence>MTACTTTKDGTASPSSTGSTSASSSPGDPEVPKVSVPLDASKYAADPCGLVPADVLTPLRLPVPGEIRSAGNDPRTKGGPSCVWKIRGEGTGVSMTVLTNNRDRGAGGLAGLYAGYKQQTLIRFLEPAPDVDGYPAIYFDLTDMRSVGSCGLGVGIADDLAVDVYAQGYQGQDDSCGTAAKIAAAMIKTLKGA</sequence>
<feature type="compositionally biased region" description="Low complexity" evidence="1">
    <location>
        <begin position="9"/>
        <end position="28"/>
    </location>
</feature>